<keyword evidence="2" id="KW-1185">Reference proteome</keyword>
<evidence type="ECO:0000313" key="2">
    <source>
        <dbReference type="Proteomes" id="UP000554520"/>
    </source>
</evidence>
<proteinExistence type="predicted"/>
<organism evidence="1 2">
    <name type="scientific">Phyllobacterium trifolii</name>
    <dbReference type="NCBI Taxonomy" id="300193"/>
    <lineage>
        <taxon>Bacteria</taxon>
        <taxon>Pseudomonadati</taxon>
        <taxon>Pseudomonadota</taxon>
        <taxon>Alphaproteobacteria</taxon>
        <taxon>Hyphomicrobiales</taxon>
        <taxon>Phyllobacteriaceae</taxon>
        <taxon>Phyllobacterium</taxon>
    </lineage>
</organism>
<evidence type="ECO:0000313" key="1">
    <source>
        <dbReference type="EMBL" id="MBB3146436.1"/>
    </source>
</evidence>
<protein>
    <submittedName>
        <fullName evidence="1">Uncharacterized protein</fullName>
    </submittedName>
</protein>
<reference evidence="1 2" key="1">
    <citation type="submission" date="2020-08" db="EMBL/GenBank/DDBJ databases">
        <title>Genomic Encyclopedia of Type Strains, Phase III (KMG-III): the genomes of soil and plant-associated and newly described type strains.</title>
        <authorList>
            <person name="Whitman W."/>
        </authorList>
    </citation>
    <scope>NUCLEOTIDE SEQUENCE [LARGE SCALE GENOMIC DNA]</scope>
    <source>
        <strain evidence="1 2">CECT 7015</strain>
    </source>
</reference>
<accession>A0A839U5P6</accession>
<sequence>MAGFIDSLTKNTKKRGQISAFYSSKALLPVVACLAKMHAAQKFDRPVLHNYLIIVTFAAEILSKVCVFRGSMAPVEQYHQGVAG</sequence>
<gene>
    <name evidence="1" type="ORF">FHS21_002851</name>
</gene>
<comment type="caution">
    <text evidence="1">The sequence shown here is derived from an EMBL/GenBank/DDBJ whole genome shotgun (WGS) entry which is preliminary data.</text>
</comment>
<dbReference type="Proteomes" id="UP000554520">
    <property type="component" value="Unassembled WGS sequence"/>
</dbReference>
<dbReference type="EMBL" id="JACHXN010000008">
    <property type="protein sequence ID" value="MBB3146436.1"/>
    <property type="molecule type" value="Genomic_DNA"/>
</dbReference>
<name>A0A839U5P6_9HYPH</name>
<dbReference type="AlphaFoldDB" id="A0A839U5P6"/>